<feature type="transmembrane region" description="Helical" evidence="1">
    <location>
        <begin position="215"/>
        <end position="235"/>
    </location>
</feature>
<feature type="transmembrane region" description="Helical" evidence="1">
    <location>
        <begin position="20"/>
        <end position="38"/>
    </location>
</feature>
<proteinExistence type="predicted"/>
<keyword evidence="3" id="KW-1185">Reference proteome</keyword>
<evidence type="ECO:0000256" key="1">
    <source>
        <dbReference type="SAM" id="Phobius"/>
    </source>
</evidence>
<feature type="transmembrane region" description="Helical" evidence="1">
    <location>
        <begin position="247"/>
        <end position="267"/>
    </location>
</feature>
<feature type="transmembrane region" description="Helical" evidence="1">
    <location>
        <begin position="158"/>
        <end position="179"/>
    </location>
</feature>
<evidence type="ECO:0000313" key="2">
    <source>
        <dbReference type="EMBL" id="AST93107.1"/>
    </source>
</evidence>
<evidence type="ECO:0000313" key="3">
    <source>
        <dbReference type="Proteomes" id="UP000215224"/>
    </source>
</evidence>
<gene>
    <name evidence="2" type="ORF">BC6307_18505</name>
</gene>
<feature type="transmembrane region" description="Helical" evidence="1">
    <location>
        <begin position="95"/>
        <end position="118"/>
    </location>
</feature>
<dbReference type="Proteomes" id="UP000215224">
    <property type="component" value="Chromosome"/>
</dbReference>
<feature type="transmembrane region" description="Helical" evidence="1">
    <location>
        <begin position="124"/>
        <end position="151"/>
    </location>
</feature>
<dbReference type="AlphaFoldDB" id="A0A223KUS2"/>
<keyword evidence="1" id="KW-0472">Membrane</keyword>
<name>A0A223KUS2_9BACI</name>
<dbReference type="RefSeq" id="WP_066418942.1">
    <property type="nucleotide sequence ID" value="NZ_CP018866.1"/>
</dbReference>
<dbReference type="STRING" id="1314751.GCA_001591425_03446"/>
<reference evidence="2 3" key="1">
    <citation type="submission" date="2016-12" db="EMBL/GenBank/DDBJ databases">
        <title>The whole genome sequencing and assembly of Bacillus cohnii DSM 6307T strain.</title>
        <authorList>
            <person name="Lee Y.-J."/>
            <person name="Yi H."/>
            <person name="Bahn Y.-S."/>
            <person name="Kim J.F."/>
            <person name="Lee D.-W."/>
        </authorList>
    </citation>
    <scope>NUCLEOTIDE SEQUENCE [LARGE SCALE GENOMIC DNA]</scope>
    <source>
        <strain evidence="2 3">DSM 6307</strain>
    </source>
</reference>
<organism evidence="2 3">
    <name type="scientific">Sutcliffiella cohnii</name>
    <dbReference type="NCBI Taxonomy" id="33932"/>
    <lineage>
        <taxon>Bacteria</taxon>
        <taxon>Bacillati</taxon>
        <taxon>Bacillota</taxon>
        <taxon>Bacilli</taxon>
        <taxon>Bacillales</taxon>
        <taxon>Bacillaceae</taxon>
        <taxon>Sutcliffiella</taxon>
    </lineage>
</organism>
<accession>A0A223KUS2</accession>
<dbReference type="EMBL" id="CP018866">
    <property type="protein sequence ID" value="AST93107.1"/>
    <property type="molecule type" value="Genomic_DNA"/>
</dbReference>
<feature type="transmembrane region" description="Helical" evidence="1">
    <location>
        <begin position="50"/>
        <end position="70"/>
    </location>
</feature>
<keyword evidence="1" id="KW-0812">Transmembrane</keyword>
<sequence>MHKWWKQFQLENKFIFKNWFFLISPILYFIVAYIWLSNENYTVYHTPTEFLSVGHTMSLGVIFLACVLAVRRDRHTRLLEWTDTLSFMYVSKQSAIFFSIFFYSLIYTVLFFIAFLMTSPIYTGLWTIGVSFSIQSQVSYAVTIALGMLLATAIPNRIVYIITFCAWMFGTFFIEIFIINRFNLFYLKTFHLNQFFIDNSTPIGWARNLVETELIISQLFVLMFTLLLFTITVMIQMSRRHFSNKILPVISLVIVGIITCVSFFPYGSLWKDRLEKKATILEESLKNEEYTLTTYPVDHYLLDVELVGKKELKVEATLTFSTTISEALSFTLYPFFTIENVELNGEKVEYEKDFHLITIKNGILQSDENTIHVQYSGKIDEWNTQYGQEVHYAFVKNEEIFLPSYIGWYPILGDKPLYSVVNNIDYPVLLLPREYHPKQMYHSTNQNFTLNLHGFSKDILGTFEEKHRVNDDTTQLVSTNSTGMTIFTNTNLTEKELDDSLTIIALPWEIEGFENSYEQMKGVKHYIEDWLPVQPNKSKIILMPSLRNVGITYYDTVMLDNNTILHDYSYRTISFQNNERTDLTYQQLITQNIGHFIYGKNFEQIANHYSWVENPLLPYIYQSTLLVIYKDYYEYAWTELPDIYNGNLSTLYSLGSYLGNWWDYNQGNLTIEEKIYSLLNEEVQFSDNNYDKIVYMVALAIENGQIDQVKELLRTIHLKLAQSDSYHYTYEQWLQDWNEVIGEVEPFDNR</sequence>
<dbReference type="KEGG" id="bcoh:BC6307_18505"/>
<keyword evidence="1" id="KW-1133">Transmembrane helix</keyword>
<protein>
    <submittedName>
        <fullName evidence="2">Uncharacterized protein</fullName>
    </submittedName>
</protein>